<proteinExistence type="predicted"/>
<evidence type="ECO:0000313" key="2">
    <source>
        <dbReference type="EMBL" id="MFD2741043.1"/>
    </source>
</evidence>
<keyword evidence="1" id="KW-0472">Membrane</keyword>
<protein>
    <submittedName>
        <fullName evidence="2">Uncharacterized protein</fullName>
    </submittedName>
</protein>
<keyword evidence="3" id="KW-1185">Reference proteome</keyword>
<comment type="caution">
    <text evidence="2">The sequence shown here is derived from an EMBL/GenBank/DDBJ whole genome shotgun (WGS) entry which is preliminary data.</text>
</comment>
<keyword evidence="1" id="KW-1133">Transmembrane helix</keyword>
<feature type="transmembrane region" description="Helical" evidence="1">
    <location>
        <begin position="64"/>
        <end position="85"/>
    </location>
</feature>
<accession>A0ABW5U5G7</accession>
<dbReference type="EMBL" id="JBHUMP010000016">
    <property type="protein sequence ID" value="MFD2741043.1"/>
    <property type="molecule type" value="Genomic_DNA"/>
</dbReference>
<organism evidence="2 3">
    <name type="scientific">Sulfitobacter aestuarii</name>
    <dbReference type="NCBI Taxonomy" id="2161676"/>
    <lineage>
        <taxon>Bacteria</taxon>
        <taxon>Pseudomonadati</taxon>
        <taxon>Pseudomonadota</taxon>
        <taxon>Alphaproteobacteria</taxon>
        <taxon>Rhodobacterales</taxon>
        <taxon>Roseobacteraceae</taxon>
        <taxon>Sulfitobacter</taxon>
    </lineage>
</organism>
<name>A0ABW5U5G7_9RHOB</name>
<gene>
    <name evidence="2" type="ORF">ACFSUD_15775</name>
</gene>
<feature type="transmembrane region" description="Helical" evidence="1">
    <location>
        <begin position="35"/>
        <end position="52"/>
    </location>
</feature>
<evidence type="ECO:0000256" key="1">
    <source>
        <dbReference type="SAM" id="Phobius"/>
    </source>
</evidence>
<keyword evidence="1" id="KW-0812">Transmembrane</keyword>
<dbReference type="RefSeq" id="WP_386375468.1">
    <property type="nucleotide sequence ID" value="NZ_JBHUMP010000016.1"/>
</dbReference>
<dbReference type="Proteomes" id="UP001597474">
    <property type="component" value="Unassembled WGS sequence"/>
</dbReference>
<sequence>MMLLLVFLIVFGFGPLAFGSLTRRVPNPGLLRRMGLLALSAVLSGLVIRYGFAQEWARDPVLTLLVLALLWLGWIALLGFVAQILRHRDAGRRMRRWTGVIGALGTTMPWFGLATARMLGG</sequence>
<evidence type="ECO:0000313" key="3">
    <source>
        <dbReference type="Proteomes" id="UP001597474"/>
    </source>
</evidence>
<feature type="transmembrane region" description="Helical" evidence="1">
    <location>
        <begin position="97"/>
        <end position="116"/>
    </location>
</feature>
<reference evidence="3" key="1">
    <citation type="journal article" date="2019" name="Int. J. Syst. Evol. Microbiol.">
        <title>The Global Catalogue of Microorganisms (GCM) 10K type strain sequencing project: providing services to taxonomists for standard genome sequencing and annotation.</title>
        <authorList>
            <consortium name="The Broad Institute Genomics Platform"/>
            <consortium name="The Broad Institute Genome Sequencing Center for Infectious Disease"/>
            <person name="Wu L."/>
            <person name="Ma J."/>
        </authorList>
    </citation>
    <scope>NUCLEOTIDE SEQUENCE [LARGE SCALE GENOMIC DNA]</scope>
    <source>
        <strain evidence="3">TISTR 2562</strain>
    </source>
</reference>